<proteinExistence type="predicted"/>
<dbReference type="EMBL" id="JAUHHV010000003">
    <property type="protein sequence ID" value="KAK1430981.1"/>
    <property type="molecule type" value="Genomic_DNA"/>
</dbReference>
<organism evidence="1 2">
    <name type="scientific">Tagetes erecta</name>
    <name type="common">African marigold</name>
    <dbReference type="NCBI Taxonomy" id="13708"/>
    <lineage>
        <taxon>Eukaryota</taxon>
        <taxon>Viridiplantae</taxon>
        <taxon>Streptophyta</taxon>
        <taxon>Embryophyta</taxon>
        <taxon>Tracheophyta</taxon>
        <taxon>Spermatophyta</taxon>
        <taxon>Magnoliopsida</taxon>
        <taxon>eudicotyledons</taxon>
        <taxon>Gunneridae</taxon>
        <taxon>Pentapetalae</taxon>
        <taxon>asterids</taxon>
        <taxon>campanulids</taxon>
        <taxon>Asterales</taxon>
        <taxon>Asteraceae</taxon>
        <taxon>Asteroideae</taxon>
        <taxon>Heliantheae alliance</taxon>
        <taxon>Tageteae</taxon>
        <taxon>Tagetes</taxon>
    </lineage>
</organism>
<evidence type="ECO:0000313" key="1">
    <source>
        <dbReference type="EMBL" id="KAK1430981.1"/>
    </source>
</evidence>
<evidence type="ECO:0000313" key="2">
    <source>
        <dbReference type="Proteomes" id="UP001229421"/>
    </source>
</evidence>
<sequence>MTNSLPHVVLSLPPHHICHVSQPVTANLIPTTTTIIIHTPPPSSLSITVPYPTFIPGVDGDLGDQGLLCLVFRYVILMIYASSNTTSLTSSSCWGDDVEAVTDTQNND</sequence>
<comment type="caution">
    <text evidence="1">The sequence shown here is derived from an EMBL/GenBank/DDBJ whole genome shotgun (WGS) entry which is preliminary data.</text>
</comment>
<keyword evidence="2" id="KW-1185">Reference proteome</keyword>
<name>A0AAD8P3U9_TARER</name>
<accession>A0AAD8P3U9</accession>
<dbReference type="AlphaFoldDB" id="A0AAD8P3U9"/>
<reference evidence="1" key="1">
    <citation type="journal article" date="2023" name="bioRxiv">
        <title>Improved chromosome-level genome assembly for marigold (Tagetes erecta).</title>
        <authorList>
            <person name="Jiang F."/>
            <person name="Yuan L."/>
            <person name="Wang S."/>
            <person name="Wang H."/>
            <person name="Xu D."/>
            <person name="Wang A."/>
            <person name="Fan W."/>
        </authorList>
    </citation>
    <scope>NUCLEOTIDE SEQUENCE</scope>
    <source>
        <strain evidence="1">WSJ</strain>
        <tissue evidence="1">Leaf</tissue>
    </source>
</reference>
<dbReference type="Proteomes" id="UP001229421">
    <property type="component" value="Unassembled WGS sequence"/>
</dbReference>
<gene>
    <name evidence="1" type="ORF">QVD17_14142</name>
</gene>
<protein>
    <submittedName>
        <fullName evidence="1">Uncharacterized protein</fullName>
    </submittedName>
</protein>